<keyword evidence="4" id="KW-1185">Reference proteome</keyword>
<dbReference type="GeneID" id="37640944"/>
<accession>A0A346PBB9</accession>
<evidence type="ECO:0000259" key="1">
    <source>
        <dbReference type="Pfam" id="PF13649"/>
    </source>
</evidence>
<feature type="domain" description="Methyltransferase" evidence="1">
    <location>
        <begin position="45"/>
        <end position="134"/>
    </location>
</feature>
<dbReference type="OrthoDB" id="8915at2157"/>
<reference evidence="5" key="1">
    <citation type="submission" date="2017-10" db="EMBL/GenBank/DDBJ databases">
        <title>Phenotypic and genomic properties of facultatively anaerobic sulfur-reducing natronoarchaea from hypersaline soda lakes.</title>
        <authorList>
            <person name="Sorokin D.Y."/>
            <person name="Kublanov I.V."/>
            <person name="Roman P."/>
            <person name="Sinninghe Damste J.S."/>
            <person name="Golyshin P.N."/>
            <person name="Rojo D."/>
            <person name="Ciordia S."/>
            <person name="Mena Md.C."/>
            <person name="Ferrer M."/>
            <person name="Messina E."/>
            <person name="Smedile F."/>
            <person name="La Spada G."/>
            <person name="La Cono V."/>
            <person name="Yakimov M.M."/>
        </authorList>
    </citation>
    <scope>NUCLEOTIDE SEQUENCE [LARGE SCALE GENOMIC DNA]</scope>
    <source>
        <strain evidence="5">AArc1</strain>
    </source>
</reference>
<dbReference type="EMBL" id="CP024047">
    <property type="protein sequence ID" value="AXR76814.1"/>
    <property type="molecule type" value="Genomic_DNA"/>
</dbReference>
<accession>A0A346PLT9</accession>
<evidence type="ECO:0000313" key="3">
    <source>
        <dbReference type="EMBL" id="AXR80484.1"/>
    </source>
</evidence>
<dbReference type="Proteomes" id="UP000258613">
    <property type="component" value="Chromosome"/>
</dbReference>
<dbReference type="SUPFAM" id="SSF53335">
    <property type="entry name" value="S-adenosyl-L-methionine-dependent methyltransferases"/>
    <property type="match status" value="1"/>
</dbReference>
<reference evidence="3" key="3">
    <citation type="journal article" date="2019" name="Int. J. Syst. Evol. Microbiol.">
        <title>Natronolimnobius sulfurireducens sp. nov. and Halalkaliarchaeum desulfuricum gen. nov., sp. nov., the first sulfur-respiring alkaliphilic haloarchaea from hypersaline alkaline lakes.</title>
        <authorList>
            <person name="Sorokin D.Y."/>
            <person name="Yakimov M."/>
            <person name="Messina E."/>
            <person name="Merkel A.Y."/>
            <person name="Bale N.J."/>
            <person name="Sinninghe Damste J.S."/>
        </authorList>
    </citation>
    <scope>NUCLEOTIDE SEQUENCE</scope>
    <source>
        <strain evidence="3">AArc-Mg</strain>
        <strain evidence="2">AArc1</strain>
    </source>
</reference>
<dbReference type="EMBL" id="CP027033">
    <property type="protein sequence ID" value="AXR80484.1"/>
    <property type="molecule type" value="Genomic_DNA"/>
</dbReference>
<evidence type="ECO:0000313" key="5">
    <source>
        <dbReference type="Proteomes" id="UP000258707"/>
    </source>
</evidence>
<evidence type="ECO:0000313" key="4">
    <source>
        <dbReference type="Proteomes" id="UP000258613"/>
    </source>
</evidence>
<keyword evidence="2" id="KW-0489">Methyltransferase</keyword>
<reference evidence="4" key="2">
    <citation type="submission" date="2018-02" db="EMBL/GenBank/DDBJ databases">
        <title>Phenotypic and genomic properties of facultatively anaerobic sulfur-reducing natronoarchaea from hypersaline soda lakes.</title>
        <authorList>
            <person name="Sorokin D.Y."/>
            <person name="Kublanov I.V."/>
            <person name="Roman P."/>
            <person name="Sinninghe Damste J.S."/>
            <person name="Golyshin P.N."/>
            <person name="Rojo D."/>
            <person name="Ciordia S."/>
            <person name="Mena M.D.C."/>
            <person name="Ferrer M."/>
            <person name="Messina E."/>
            <person name="Smedile F."/>
            <person name="La Spada G."/>
            <person name="La Cono V."/>
            <person name="Yakimov M.M."/>
        </authorList>
    </citation>
    <scope>NUCLEOTIDE SEQUENCE [LARGE SCALE GENOMIC DNA]</scope>
    <source>
        <strain evidence="4">AArc-Mg</strain>
    </source>
</reference>
<sequence>MKHVFAKLEKSGTTAPLLFDLYTRCYRGVVGREIELAGVDRRDTVLNVGCGAMPFTAVLVAKLADADVYALDNDDSVPERARRNVAYANVADRVQIVTGDGRAADDAPLPHETVTTAFVAVQATPKAEIVDHLRALEDGPDRIVVRHPRGAVADEYGALPPAYEPVDAVSHPMPTFGKSLLFERR</sequence>
<gene>
    <name evidence="2" type="ORF">AArc1_0470</name>
    <name evidence="3" type="ORF">AArcMg_0461</name>
</gene>
<dbReference type="RefSeq" id="WP_117362938.1">
    <property type="nucleotide sequence ID" value="NZ_CP024047.1"/>
</dbReference>
<name>A0A346PLT9_9EURY</name>
<dbReference type="GO" id="GO:0008168">
    <property type="term" value="F:methyltransferase activity"/>
    <property type="evidence" value="ECO:0007669"/>
    <property type="project" value="UniProtKB-KW"/>
</dbReference>
<dbReference type="Pfam" id="PF13649">
    <property type="entry name" value="Methyltransf_25"/>
    <property type="match status" value="1"/>
</dbReference>
<dbReference type="Gene3D" id="3.40.50.150">
    <property type="entry name" value="Vaccinia Virus protein VP39"/>
    <property type="match status" value="1"/>
</dbReference>
<dbReference type="AlphaFoldDB" id="A0A346PLT9"/>
<dbReference type="Proteomes" id="UP000258707">
    <property type="component" value="Chromosome"/>
</dbReference>
<evidence type="ECO:0000313" key="2">
    <source>
        <dbReference type="EMBL" id="AXR76814.1"/>
    </source>
</evidence>
<dbReference type="InterPro" id="IPR029063">
    <property type="entry name" value="SAM-dependent_MTases_sf"/>
</dbReference>
<dbReference type="InterPro" id="IPR041698">
    <property type="entry name" value="Methyltransf_25"/>
</dbReference>
<dbReference type="KEGG" id="nag:AArcMg_0461"/>
<dbReference type="KEGG" id="nan:AArc1_0470"/>
<dbReference type="GO" id="GO:0032259">
    <property type="term" value="P:methylation"/>
    <property type="evidence" value="ECO:0007669"/>
    <property type="project" value="UniProtKB-KW"/>
</dbReference>
<keyword evidence="2" id="KW-0808">Transferase</keyword>
<proteinExistence type="predicted"/>
<organism evidence="3 4">
    <name type="scientific">Natrarchaeobaculum sulfurireducens</name>
    <dbReference type="NCBI Taxonomy" id="2044521"/>
    <lineage>
        <taxon>Archaea</taxon>
        <taxon>Methanobacteriati</taxon>
        <taxon>Methanobacteriota</taxon>
        <taxon>Stenosarchaea group</taxon>
        <taxon>Halobacteria</taxon>
        <taxon>Halobacteriales</taxon>
        <taxon>Natrialbaceae</taxon>
        <taxon>Natrarchaeobaculum</taxon>
    </lineage>
</organism>
<protein>
    <submittedName>
        <fullName evidence="2">Protein-L-isoaspartate carboxylmethyltransferase</fullName>
    </submittedName>
</protein>